<sequence>MSNRRILHAVALTGLFVTAGSAQAFDLTASLSSFMDSTASASGGTCNSEVGFSPEGSAARLVAGVLDRARSRVRLAAYTFTSPDVVRRLIAAKRRGVDVAVIADAKENTGGRGARAGQAALNLLVEAGIPVRTVSAYAIHHDKYIVADGETVETGSYNYSTAAARRNSENAVVIANCPSLASAYEAHWKSRWAQGESYRASY</sequence>
<dbReference type="InterPro" id="IPR051406">
    <property type="entry name" value="PLD_domain"/>
</dbReference>
<dbReference type="InterPro" id="IPR025202">
    <property type="entry name" value="PLD-like_dom"/>
</dbReference>
<feature type="domain" description="PLD phosphodiesterase" evidence="8">
    <location>
        <begin position="136"/>
        <end position="163"/>
    </location>
</feature>
<dbReference type="GO" id="GO:0006793">
    <property type="term" value="P:phosphorus metabolic process"/>
    <property type="evidence" value="ECO:0007669"/>
    <property type="project" value="UniProtKB-ARBA"/>
</dbReference>
<dbReference type="AlphaFoldDB" id="A0A2S8I7R4"/>
<comment type="caution">
    <text evidence="9">The sequence shown here is derived from an EMBL/GenBank/DDBJ whole genome shotgun (WGS) entry which is preliminary data.</text>
</comment>
<dbReference type="GO" id="GO:0004630">
    <property type="term" value="F:phospholipase D activity"/>
    <property type="evidence" value="ECO:0007669"/>
    <property type="project" value="UniProtKB-EC"/>
</dbReference>
<dbReference type="InterPro" id="IPR001736">
    <property type="entry name" value="PLipase_D/transphosphatidylase"/>
</dbReference>
<reference evidence="9 10" key="1">
    <citation type="submission" date="2018-02" db="EMBL/GenBank/DDBJ databases">
        <title>Draft genome sequencing of Burkholderia cepacia Y14-15.</title>
        <authorList>
            <person name="Zheng B.-X."/>
        </authorList>
    </citation>
    <scope>NUCLEOTIDE SEQUENCE [LARGE SCALE GENOMIC DNA]</scope>
    <source>
        <strain evidence="9 10">Y14-15</strain>
    </source>
</reference>
<dbReference type="CDD" id="cd09170">
    <property type="entry name" value="PLDc_Nuc"/>
    <property type="match status" value="1"/>
</dbReference>
<keyword evidence="5" id="KW-0442">Lipid degradation</keyword>
<keyword evidence="4" id="KW-0378">Hydrolase</keyword>
<dbReference type="EC" id="3.1.4.4" evidence="3"/>
<keyword evidence="9" id="KW-0540">Nuclease</keyword>
<dbReference type="PANTHER" id="PTHR43856:SF1">
    <property type="entry name" value="MITOCHONDRIAL CARDIOLIPIN HYDROLASE"/>
    <property type="match status" value="1"/>
</dbReference>
<dbReference type="PANTHER" id="PTHR43856">
    <property type="entry name" value="CARDIOLIPIN HYDROLASE"/>
    <property type="match status" value="1"/>
</dbReference>
<evidence type="ECO:0000313" key="9">
    <source>
        <dbReference type="EMBL" id="PQP10836.1"/>
    </source>
</evidence>
<evidence type="ECO:0000256" key="5">
    <source>
        <dbReference type="ARBA" id="ARBA00022963"/>
    </source>
</evidence>
<dbReference type="PROSITE" id="PS50035">
    <property type="entry name" value="PLD"/>
    <property type="match status" value="1"/>
</dbReference>
<dbReference type="GO" id="GO:0016891">
    <property type="term" value="F:RNA endonuclease activity producing 5'-phosphomonoesters, hydrolytic mechanism"/>
    <property type="evidence" value="ECO:0007669"/>
    <property type="project" value="TreeGrafter"/>
</dbReference>
<name>A0A2S8I7R4_BURCE</name>
<keyword evidence="6" id="KW-0443">Lipid metabolism</keyword>
<comment type="catalytic activity">
    <reaction evidence="1">
        <text>a 1,2-diacyl-sn-glycero-3-phosphocholine + H2O = a 1,2-diacyl-sn-glycero-3-phosphate + choline + H(+)</text>
        <dbReference type="Rhea" id="RHEA:14445"/>
        <dbReference type="ChEBI" id="CHEBI:15354"/>
        <dbReference type="ChEBI" id="CHEBI:15377"/>
        <dbReference type="ChEBI" id="CHEBI:15378"/>
        <dbReference type="ChEBI" id="CHEBI:57643"/>
        <dbReference type="ChEBI" id="CHEBI:58608"/>
        <dbReference type="EC" id="3.1.4.4"/>
    </reaction>
</comment>
<comment type="similarity">
    <text evidence="2">Belongs to the phospholipase D family.</text>
</comment>
<gene>
    <name evidence="9" type="ORF">C5615_32760</name>
</gene>
<evidence type="ECO:0000256" key="4">
    <source>
        <dbReference type="ARBA" id="ARBA00022801"/>
    </source>
</evidence>
<protein>
    <recommendedName>
        <fullName evidence="3">phospholipase D</fullName>
        <ecNumber evidence="3">3.1.4.4</ecNumber>
    </recommendedName>
</protein>
<keyword evidence="9" id="KW-0255">Endonuclease</keyword>
<accession>A0A2S8I7R4</accession>
<feature type="signal peptide" evidence="7">
    <location>
        <begin position="1"/>
        <end position="24"/>
    </location>
</feature>
<evidence type="ECO:0000256" key="1">
    <source>
        <dbReference type="ARBA" id="ARBA00000798"/>
    </source>
</evidence>
<dbReference type="SUPFAM" id="SSF56024">
    <property type="entry name" value="Phospholipase D/nuclease"/>
    <property type="match status" value="1"/>
</dbReference>
<keyword evidence="7" id="KW-0732">Signal</keyword>
<dbReference type="RefSeq" id="WP_105393217.1">
    <property type="nucleotide sequence ID" value="NZ_PUIQ01000062.1"/>
</dbReference>
<feature type="chain" id="PRO_5015478771" description="phospholipase D" evidence="7">
    <location>
        <begin position="25"/>
        <end position="202"/>
    </location>
</feature>
<dbReference type="Proteomes" id="UP000238206">
    <property type="component" value="Unassembled WGS sequence"/>
</dbReference>
<dbReference type="Gene3D" id="3.30.870.10">
    <property type="entry name" value="Endonuclease Chain A"/>
    <property type="match status" value="1"/>
</dbReference>
<proteinExistence type="inferred from homology"/>
<evidence type="ECO:0000256" key="6">
    <source>
        <dbReference type="ARBA" id="ARBA00023098"/>
    </source>
</evidence>
<evidence type="ECO:0000256" key="2">
    <source>
        <dbReference type="ARBA" id="ARBA00008664"/>
    </source>
</evidence>
<dbReference type="EMBL" id="PUIQ01000062">
    <property type="protein sequence ID" value="PQP10836.1"/>
    <property type="molecule type" value="Genomic_DNA"/>
</dbReference>
<organism evidence="9 10">
    <name type="scientific">Burkholderia cepacia</name>
    <name type="common">Pseudomonas cepacia</name>
    <dbReference type="NCBI Taxonomy" id="292"/>
    <lineage>
        <taxon>Bacteria</taxon>
        <taxon>Pseudomonadati</taxon>
        <taxon>Pseudomonadota</taxon>
        <taxon>Betaproteobacteria</taxon>
        <taxon>Burkholderiales</taxon>
        <taxon>Burkholderiaceae</taxon>
        <taxon>Burkholderia</taxon>
        <taxon>Burkholderia cepacia complex</taxon>
    </lineage>
</organism>
<evidence type="ECO:0000313" key="10">
    <source>
        <dbReference type="Proteomes" id="UP000238206"/>
    </source>
</evidence>
<evidence type="ECO:0000256" key="7">
    <source>
        <dbReference type="SAM" id="SignalP"/>
    </source>
</evidence>
<dbReference type="GO" id="GO:0016042">
    <property type="term" value="P:lipid catabolic process"/>
    <property type="evidence" value="ECO:0007669"/>
    <property type="project" value="UniProtKB-KW"/>
</dbReference>
<dbReference type="Pfam" id="PF13091">
    <property type="entry name" value="PLDc_2"/>
    <property type="match status" value="1"/>
</dbReference>
<evidence type="ECO:0000259" key="8">
    <source>
        <dbReference type="PROSITE" id="PS50035"/>
    </source>
</evidence>
<evidence type="ECO:0000256" key="3">
    <source>
        <dbReference type="ARBA" id="ARBA00012027"/>
    </source>
</evidence>